<dbReference type="PANTHER" id="PTHR46229">
    <property type="entry name" value="BOLA TRANSCRIPTION REGULATOR"/>
    <property type="match status" value="1"/>
</dbReference>
<name>A0A8D8Q2H8_9HEMI</name>
<dbReference type="EMBL" id="HBUF01362368">
    <property type="protein sequence ID" value="CAG6721579.1"/>
    <property type="molecule type" value="Transcribed_RNA"/>
</dbReference>
<dbReference type="InterPro" id="IPR050961">
    <property type="entry name" value="BolA/IbaG_stress_morph_reg"/>
</dbReference>
<feature type="chain" id="PRO_5035638593" evidence="1">
    <location>
        <begin position="21"/>
        <end position="310"/>
    </location>
</feature>
<proteinExistence type="predicted"/>
<sequence>MLCTYLCAATFSSWIALSQSFKYADKHGSYKYCWTIPFKRRYEPHQIRVQAINAMKAKFNASFCDISYVQTVDPWLKHNQTRYKVFIIAEQFANASIRERHIEIKKLCQPLFNNPGDSRIEILARSPEEKPEGHFTEEEMAYNMHFMNEEEMPIFGGNRLNDRPKRSVLLNERQKRSLPLNDRPKRNIFEYSEKPLQDNDMSWKFPPEKTCRLVEEIIRKKFDPQIVKCESMHEELRGRVGPGHEDQYKILVVSKKFLDQPPLRRTINVRKALDELINQQMYKIHMTLKTIQEYEKEKDIERTTDFQRYE</sequence>
<evidence type="ECO:0000313" key="2">
    <source>
        <dbReference type="EMBL" id="CAG6622855.1"/>
    </source>
</evidence>
<keyword evidence="1" id="KW-0732">Signal</keyword>
<dbReference type="AlphaFoldDB" id="A0A8D8Q2H8"/>
<dbReference type="EMBL" id="HBUF01053507">
    <property type="protein sequence ID" value="CAG6622855.1"/>
    <property type="molecule type" value="Transcribed_RNA"/>
</dbReference>
<feature type="signal peptide" evidence="1">
    <location>
        <begin position="1"/>
        <end position="20"/>
    </location>
</feature>
<accession>A0A8D8Q2H8</accession>
<dbReference type="SUPFAM" id="SSF82657">
    <property type="entry name" value="BolA-like"/>
    <property type="match status" value="2"/>
</dbReference>
<protein>
    <submittedName>
        <fullName evidence="2">Uncharacterized protein</fullName>
    </submittedName>
</protein>
<organism evidence="2">
    <name type="scientific">Cacopsylla melanoneura</name>
    <dbReference type="NCBI Taxonomy" id="428564"/>
    <lineage>
        <taxon>Eukaryota</taxon>
        <taxon>Metazoa</taxon>
        <taxon>Ecdysozoa</taxon>
        <taxon>Arthropoda</taxon>
        <taxon>Hexapoda</taxon>
        <taxon>Insecta</taxon>
        <taxon>Pterygota</taxon>
        <taxon>Neoptera</taxon>
        <taxon>Paraneoptera</taxon>
        <taxon>Hemiptera</taxon>
        <taxon>Sternorrhyncha</taxon>
        <taxon>Psylloidea</taxon>
        <taxon>Psyllidae</taxon>
        <taxon>Psyllinae</taxon>
        <taxon>Cacopsylla</taxon>
    </lineage>
</organism>
<evidence type="ECO:0000256" key="1">
    <source>
        <dbReference type="SAM" id="SignalP"/>
    </source>
</evidence>
<dbReference type="EMBL" id="HBUF01525239">
    <property type="protein sequence ID" value="CAG6750011.1"/>
    <property type="molecule type" value="Transcribed_RNA"/>
</dbReference>
<dbReference type="InterPro" id="IPR036065">
    <property type="entry name" value="BolA-like_sf"/>
</dbReference>
<dbReference type="PANTHER" id="PTHR46229:SF2">
    <property type="entry name" value="BOLA-LIKE PROTEIN 1"/>
    <property type="match status" value="1"/>
</dbReference>
<reference evidence="2" key="1">
    <citation type="submission" date="2021-05" db="EMBL/GenBank/DDBJ databases">
        <authorList>
            <person name="Alioto T."/>
            <person name="Alioto T."/>
            <person name="Gomez Garrido J."/>
        </authorList>
    </citation>
    <scope>NUCLEOTIDE SEQUENCE</scope>
</reference>
<dbReference type="Gene3D" id="3.30.300.90">
    <property type="entry name" value="BolA-like"/>
    <property type="match status" value="1"/>
</dbReference>
<dbReference type="EMBL" id="HBUF01525237">
    <property type="protein sequence ID" value="CAG6750007.1"/>
    <property type="molecule type" value="Transcribed_RNA"/>
</dbReference>
<dbReference type="EMBL" id="HBUF01200772">
    <property type="protein sequence ID" value="CAG6661831.1"/>
    <property type="molecule type" value="Transcribed_RNA"/>
</dbReference>
<dbReference type="EMBL" id="HBUF01362366">
    <property type="protein sequence ID" value="CAG6721576.1"/>
    <property type="molecule type" value="Transcribed_RNA"/>
</dbReference>
<dbReference type="EMBL" id="HBUF01200773">
    <property type="protein sequence ID" value="CAG6661832.1"/>
    <property type="molecule type" value="Transcribed_RNA"/>
</dbReference>
<dbReference type="EMBL" id="HBUF01525240">
    <property type="protein sequence ID" value="CAG6750013.1"/>
    <property type="molecule type" value="Transcribed_RNA"/>
</dbReference>
<dbReference type="EMBL" id="HBUF01362369">
    <property type="protein sequence ID" value="CAG6721580.1"/>
    <property type="molecule type" value="Transcribed_RNA"/>
</dbReference>